<keyword evidence="10" id="KW-0325">Glycoprotein</keyword>
<keyword evidence="6 14" id="KW-0812">Transmembrane</keyword>
<comment type="subcellular location">
    <subcellularLocation>
        <location evidence="1">Cell membrane</location>
        <topology evidence="1">Multi-pass membrane protein</topology>
    </subcellularLocation>
</comment>
<feature type="compositionally biased region" description="Basic residues" evidence="13">
    <location>
        <begin position="1593"/>
        <end position="1603"/>
    </location>
</feature>
<evidence type="ECO:0000256" key="3">
    <source>
        <dbReference type="ARBA" id="ARBA00022475"/>
    </source>
</evidence>
<feature type="domain" description="Chitin synthase chs-1/2 N-terminal putative transporter" evidence="15">
    <location>
        <begin position="213"/>
        <end position="620"/>
    </location>
</feature>
<dbReference type="SUPFAM" id="SSF53448">
    <property type="entry name" value="Nucleotide-diphospho-sugar transferases"/>
    <property type="match status" value="1"/>
</dbReference>
<dbReference type="GO" id="GO:0006031">
    <property type="term" value="P:chitin biosynthetic process"/>
    <property type="evidence" value="ECO:0007669"/>
    <property type="project" value="TreeGrafter"/>
</dbReference>
<comment type="catalytic activity">
    <reaction evidence="12">
        <text>[(1-&gt;4)-N-acetyl-beta-D-glucosaminyl](n) + UDP-N-acetyl-alpha-D-glucosamine = [(1-&gt;4)-N-acetyl-beta-D-glucosaminyl](n+1) + UDP + H(+)</text>
        <dbReference type="Rhea" id="RHEA:16637"/>
        <dbReference type="Rhea" id="RHEA-COMP:9593"/>
        <dbReference type="Rhea" id="RHEA-COMP:9595"/>
        <dbReference type="ChEBI" id="CHEBI:15378"/>
        <dbReference type="ChEBI" id="CHEBI:17029"/>
        <dbReference type="ChEBI" id="CHEBI:57705"/>
        <dbReference type="ChEBI" id="CHEBI:58223"/>
        <dbReference type="EC" id="2.4.1.16"/>
    </reaction>
</comment>
<dbReference type="GO" id="GO:0004100">
    <property type="term" value="F:chitin synthase activity"/>
    <property type="evidence" value="ECO:0007669"/>
    <property type="project" value="UniProtKB-EC"/>
</dbReference>
<evidence type="ECO:0000313" key="16">
    <source>
        <dbReference type="Proteomes" id="UP000694844"/>
    </source>
</evidence>
<evidence type="ECO:0000259" key="15">
    <source>
        <dbReference type="Pfam" id="PF23000"/>
    </source>
</evidence>
<gene>
    <name evidence="17" type="primary">LOC111125208</name>
</gene>
<feature type="transmembrane region" description="Helical" evidence="14">
    <location>
        <begin position="351"/>
        <end position="368"/>
    </location>
</feature>
<feature type="compositionally biased region" description="Low complexity" evidence="13">
    <location>
        <begin position="1763"/>
        <end position="1774"/>
    </location>
</feature>
<feature type="region of interest" description="Disordered" evidence="13">
    <location>
        <begin position="1517"/>
        <end position="1541"/>
    </location>
</feature>
<evidence type="ECO:0000256" key="2">
    <source>
        <dbReference type="ARBA" id="ARBA00012543"/>
    </source>
</evidence>
<dbReference type="InterPro" id="IPR004835">
    <property type="entry name" value="Chitin_synth"/>
</dbReference>
<feature type="transmembrane region" description="Helical" evidence="14">
    <location>
        <begin position="320"/>
        <end position="345"/>
    </location>
</feature>
<feature type="transmembrane region" description="Helical" evidence="14">
    <location>
        <begin position="1402"/>
        <end position="1421"/>
    </location>
</feature>
<feature type="transmembrane region" description="Helical" evidence="14">
    <location>
        <begin position="217"/>
        <end position="241"/>
    </location>
</feature>
<evidence type="ECO:0000256" key="13">
    <source>
        <dbReference type="SAM" id="MobiDB-lite"/>
    </source>
</evidence>
<feature type="region of interest" description="Disordered" evidence="13">
    <location>
        <begin position="1747"/>
        <end position="1808"/>
    </location>
</feature>
<feature type="compositionally biased region" description="Basic and acidic residues" evidence="13">
    <location>
        <begin position="145"/>
        <end position="154"/>
    </location>
</feature>
<dbReference type="KEGG" id="cvn:111125208"/>
<protein>
    <recommendedName>
        <fullName evidence="2">chitin synthase</fullName>
        <ecNumber evidence="2">2.4.1.16</ecNumber>
    </recommendedName>
</protein>
<feature type="transmembrane region" description="Helical" evidence="14">
    <location>
        <begin position="610"/>
        <end position="631"/>
    </location>
</feature>
<feature type="transmembrane region" description="Helical" evidence="14">
    <location>
        <begin position="1054"/>
        <end position="1078"/>
    </location>
</feature>
<feature type="transmembrane region" description="Helical" evidence="14">
    <location>
        <begin position="460"/>
        <end position="480"/>
    </location>
</feature>
<feature type="transmembrane region" description="Helical" evidence="14">
    <location>
        <begin position="380"/>
        <end position="403"/>
    </location>
</feature>
<dbReference type="CDD" id="cd04190">
    <property type="entry name" value="Chitin_synth_C"/>
    <property type="match status" value="1"/>
</dbReference>
<feature type="compositionally biased region" description="Polar residues" evidence="13">
    <location>
        <begin position="155"/>
        <end position="167"/>
    </location>
</feature>
<feature type="transmembrane region" description="Helical" evidence="14">
    <location>
        <begin position="1448"/>
        <end position="1469"/>
    </location>
</feature>
<reference evidence="17" key="1">
    <citation type="submission" date="2025-08" db="UniProtKB">
        <authorList>
            <consortium name="RefSeq"/>
        </authorList>
    </citation>
    <scope>IDENTIFICATION</scope>
    <source>
        <tissue evidence="17">Whole sample</tissue>
    </source>
</reference>
<evidence type="ECO:0000313" key="17">
    <source>
        <dbReference type="RefSeq" id="XP_022324467.1"/>
    </source>
</evidence>
<keyword evidence="5" id="KW-0808">Transferase</keyword>
<evidence type="ECO:0000256" key="10">
    <source>
        <dbReference type="ARBA" id="ARBA00023180"/>
    </source>
</evidence>
<feature type="compositionally biased region" description="Basic and acidic residues" evidence="13">
    <location>
        <begin position="1581"/>
        <end position="1592"/>
    </location>
</feature>
<feature type="transmembrane region" description="Helical" evidence="14">
    <location>
        <begin position="1090"/>
        <end position="1111"/>
    </location>
</feature>
<dbReference type="InterPro" id="IPR055120">
    <property type="entry name" value="Chs-1/2_IV_N"/>
</dbReference>
<dbReference type="FunFam" id="3.90.550.10:FF:000139">
    <property type="entry name" value="Chitin synthase 8"/>
    <property type="match status" value="1"/>
</dbReference>
<dbReference type="OrthoDB" id="370884at2759"/>
<feature type="transmembrane region" description="Helical" evidence="14">
    <location>
        <begin position="1147"/>
        <end position="1168"/>
    </location>
</feature>
<accession>A0A8B8D8N1</accession>
<keyword evidence="7 14" id="KW-1133">Transmembrane helix</keyword>
<evidence type="ECO:0000256" key="1">
    <source>
        <dbReference type="ARBA" id="ARBA00004651"/>
    </source>
</evidence>
<dbReference type="Pfam" id="PF03142">
    <property type="entry name" value="Chitin_synth_2"/>
    <property type="match status" value="1"/>
</dbReference>
<dbReference type="InterPro" id="IPR029044">
    <property type="entry name" value="Nucleotide-diphossugar_trans"/>
</dbReference>
<keyword evidence="8" id="KW-0175">Coiled coil</keyword>
<feature type="transmembrane region" description="Helical" evidence="14">
    <location>
        <begin position="287"/>
        <end position="308"/>
    </location>
</feature>
<feature type="compositionally biased region" description="Acidic residues" evidence="13">
    <location>
        <begin position="1747"/>
        <end position="1762"/>
    </location>
</feature>
<feature type="compositionally biased region" description="Polar residues" evidence="13">
    <location>
        <begin position="1798"/>
        <end position="1808"/>
    </location>
</feature>
<organism evidence="16 17">
    <name type="scientific">Crassostrea virginica</name>
    <name type="common">Eastern oyster</name>
    <dbReference type="NCBI Taxonomy" id="6565"/>
    <lineage>
        <taxon>Eukaryota</taxon>
        <taxon>Metazoa</taxon>
        <taxon>Spiralia</taxon>
        <taxon>Lophotrochozoa</taxon>
        <taxon>Mollusca</taxon>
        <taxon>Bivalvia</taxon>
        <taxon>Autobranchia</taxon>
        <taxon>Pteriomorphia</taxon>
        <taxon>Ostreida</taxon>
        <taxon>Ostreoidea</taxon>
        <taxon>Ostreidae</taxon>
        <taxon>Crassostrea</taxon>
    </lineage>
</organism>
<evidence type="ECO:0000256" key="8">
    <source>
        <dbReference type="ARBA" id="ARBA00023054"/>
    </source>
</evidence>
<dbReference type="Pfam" id="PF23000">
    <property type="entry name" value="ChitinSynthase_IV_N"/>
    <property type="match status" value="1"/>
</dbReference>
<evidence type="ECO:0000256" key="6">
    <source>
        <dbReference type="ARBA" id="ARBA00022692"/>
    </source>
</evidence>
<evidence type="ECO:0000256" key="7">
    <source>
        <dbReference type="ARBA" id="ARBA00022989"/>
    </source>
</evidence>
<feature type="region of interest" description="Disordered" evidence="13">
    <location>
        <begin position="45"/>
        <end position="72"/>
    </location>
</feature>
<feature type="transmembrane region" description="Helical" evidence="14">
    <location>
        <begin position="548"/>
        <end position="570"/>
    </location>
</feature>
<dbReference type="Proteomes" id="UP000694844">
    <property type="component" value="Chromosome 3"/>
</dbReference>
<feature type="transmembrane region" description="Helical" evidence="14">
    <location>
        <begin position="1180"/>
        <end position="1199"/>
    </location>
</feature>
<evidence type="ECO:0000256" key="11">
    <source>
        <dbReference type="ARBA" id="ARBA00046329"/>
    </source>
</evidence>
<evidence type="ECO:0000256" key="4">
    <source>
        <dbReference type="ARBA" id="ARBA00022676"/>
    </source>
</evidence>
<evidence type="ECO:0000256" key="9">
    <source>
        <dbReference type="ARBA" id="ARBA00023136"/>
    </source>
</evidence>
<name>A0A8B8D8N1_CRAVI</name>
<dbReference type="GeneID" id="111125208"/>
<dbReference type="EC" id="2.4.1.16" evidence="2"/>
<evidence type="ECO:0000256" key="12">
    <source>
        <dbReference type="ARBA" id="ARBA00048014"/>
    </source>
</evidence>
<feature type="region of interest" description="Disordered" evidence="13">
    <location>
        <begin position="96"/>
        <end position="183"/>
    </location>
</feature>
<keyword evidence="9 14" id="KW-0472">Membrane</keyword>
<feature type="compositionally biased region" description="Polar residues" evidence="13">
    <location>
        <begin position="104"/>
        <end position="130"/>
    </location>
</feature>
<evidence type="ECO:0000256" key="5">
    <source>
        <dbReference type="ARBA" id="ARBA00022679"/>
    </source>
</evidence>
<dbReference type="PANTHER" id="PTHR22914">
    <property type="entry name" value="CHITIN SYNTHASE"/>
    <property type="match status" value="1"/>
</dbReference>
<evidence type="ECO:0000256" key="14">
    <source>
        <dbReference type="SAM" id="Phobius"/>
    </source>
</evidence>
<sequence>MSDDSSSVETDITTFSDEEDFTNAFSSYSFGKHKMVYTVNKMNQDEEDEKIENDGEPQKHKEGPYLNRNIPLPMDTTYKSTENLIPKHGDNITPNGIVNPAMSDVNSEVPSWSDTSSENIKGNSRASTLTRETKSDDLGSPEKTINIKEAKEKSNSFPRYTSLSSHNEPLKDPAPSASLPTKSSSLKPWDVFRTGSRDISKTIDGNYVSLFRKCTKVVVSIVLTILILILTMISKSSLLLITSNVYSNVTLKCNKSDKPGHVSSCSRVAPDVQDGAFQPSQSVEVTWLWALFLVTTTPYVFTFAKCVWRICFKNTRNPTFTVLIITLSIETLHSIGICIFIFYVLPNMDPIRGLMLTFGVAFVPSFLKMFDSQRETGRQFYIVVADLLAMLIQASVLLLWPLLNIIRGIDYEQSWGIFVSLLLISLGWWENYVNRFTHLGKFGMSLLELKRNIRRSRTKLYAAVSVWKVVLTLGMMLALMSNLRLSCVKALLYEGRNRAKECPHLVYPEDANNAESTFYKQDAFWVAAIQIICCLICYTLAKSACKIMLQVVSFSLPLMLAAPIMAGLFIENCESWKTVHGGNIMPDYLYWTCDIHGVSADFLRRLVSEYYLPITLIWWLSFMWVTFHIWIPRVERLVQTERLFVQPLYCGVLLEQSLMLNRRRDDRDRDFRLGSEKHKRFGFESPEMKGKYDGILPGRRSIKTDRTPMIYVCATMWHETQKEMMQILTSLFRLDNDQCARKNAQKFFDVVDPDYYEFEIHVFFDDAFEPHEDDEYLYRVNSFVKQLLLVMDSAASKVHKVPVKLPPPTKYPTPYGGRLEWTLPGGNKMNVHMKDKAKIRHKKRWSQVMYMYYLLGYKLVAQPLDARRKQTIADNTFILALDGDVDFKPSAVQLLVDRMRKNEKVGAACGRIHPIGTGPMIWYQKFEYAVSHWLQKATEHLIGCVLCSPGCFSLFRGSALMDDNVMRKYATLSSNARHYIQFDQGEDRWLCTLLLQQGYRVEYSAAADALTYAPEGFGEFYNQRRRWSPSTMANIMDLLMDWRNVININENISFLYIMYQGLLFLSSIVTPGTIFLLIVGAMTSAFKIELMVSFGINIAPLLLFLISCYLLDSKWQILFAMLLSLIYSLLMMVVVVGIGLEMKSEGLCSPTTIFMIFVIGTFVIAAILHPQEFYCIIHGALYFMCIPSMSMLLMIYSICNLHVVSWGTRENAIAAQPNAKPEKKKNGKIASILNKFSSTGNSEDSEYAFSFGNLFKCLCCPKTRSNDGERRFEEVLNKLEDLERIMARPKDIQEKLMVDAETNVSEDDVIADNSNNVKTPHENGDVRYNPLYQTKFSPHEEDTPFWIHDDDIGHGRVRFLSKEEKSFWSELISKYLYPLQHNAKHKKQMETDLLEMRNKMSLMFFMMNALFIIIIFSLQYANTQNKAGLSIPLPCYDLNNTQLSIEPISLLFMAIFGIALLIQFISMFFHRLATFMHIMSTTEVNCMKPNQNEINQMDLASKISLVKEFQKYEDDEDTRSISTIGSDLDEDSSITQDDSPKLKRKKTVINITRRKRIQNPHLVNLSGNVLKNFMEFAKDLENGKTGGKNEKRSTKKRRSKKAKKAMDSLEQNKDMVLKKAHVIKSRWHRIAKATKFDSTGDKWGSLLRLATQSRTSLNTITEDDKRNSWIRGISNMTRSNSEFSVNTLPDLGSFSQRNSYAEPILNIITSDLENVDSGYLGRQVTTAEINSLQRSRFPAENHYDAVEEVDSDSGDSDYEEADGSSSRNSSSPNSTGDNQPKGVEMRTINADVIENKQGGETQSGDTHL</sequence>
<feature type="compositionally biased region" description="Basic and acidic residues" evidence="13">
    <location>
        <begin position="52"/>
        <end position="63"/>
    </location>
</feature>
<comment type="similarity">
    <text evidence="11">Belongs to the chitin synthase family. Class IV subfamily.</text>
</comment>
<keyword evidence="4" id="KW-0328">Glycosyltransferase</keyword>
<keyword evidence="16" id="KW-1185">Reference proteome</keyword>
<feature type="transmembrane region" description="Helical" evidence="14">
    <location>
        <begin position="415"/>
        <end position="433"/>
    </location>
</feature>
<proteinExistence type="inferred from homology"/>
<dbReference type="GO" id="GO:0005886">
    <property type="term" value="C:plasma membrane"/>
    <property type="evidence" value="ECO:0007669"/>
    <property type="project" value="UniProtKB-SubCell"/>
</dbReference>
<feature type="transmembrane region" description="Helical" evidence="14">
    <location>
        <begin position="523"/>
        <end position="541"/>
    </location>
</feature>
<feature type="region of interest" description="Disordered" evidence="13">
    <location>
        <begin position="1581"/>
        <end position="1606"/>
    </location>
</feature>
<keyword evidence="3" id="KW-1003">Cell membrane</keyword>
<dbReference type="PANTHER" id="PTHR22914:SF42">
    <property type="entry name" value="CHITIN SYNTHASE"/>
    <property type="match status" value="1"/>
</dbReference>
<feature type="transmembrane region" description="Helical" evidence="14">
    <location>
        <begin position="1117"/>
        <end position="1140"/>
    </location>
</feature>
<dbReference type="RefSeq" id="XP_022324467.1">
    <property type="nucleotide sequence ID" value="XM_022468759.1"/>
</dbReference>